<gene>
    <name evidence="5" type="ORF">MLD63_07520</name>
</gene>
<name>A0ABT1MQ66_9RHOB</name>
<feature type="domain" description="Imelysin-like" evidence="4">
    <location>
        <begin position="30"/>
        <end position="305"/>
    </location>
</feature>
<dbReference type="InterPro" id="IPR038352">
    <property type="entry name" value="Imelysin_sf"/>
</dbReference>
<reference evidence="5 6" key="1">
    <citation type="submission" date="2022-03" db="EMBL/GenBank/DDBJ databases">
        <authorList>
            <person name="He Y."/>
        </authorList>
    </citation>
    <scope>NUCLEOTIDE SEQUENCE [LARGE SCALE GENOMIC DNA]</scope>
    <source>
        <strain evidence="5 6">TK19116</strain>
    </source>
</reference>
<dbReference type="CDD" id="cd14659">
    <property type="entry name" value="Imelysin-like_IPPA"/>
    <property type="match status" value="1"/>
</dbReference>
<feature type="signal peptide" evidence="3">
    <location>
        <begin position="1"/>
        <end position="20"/>
    </location>
</feature>
<proteinExistence type="predicted"/>
<evidence type="ECO:0000256" key="1">
    <source>
        <dbReference type="ARBA" id="ARBA00004196"/>
    </source>
</evidence>
<protein>
    <submittedName>
        <fullName evidence="5">Imelysin family protein</fullName>
    </submittedName>
</protein>
<evidence type="ECO:0000313" key="6">
    <source>
        <dbReference type="Proteomes" id="UP001203945"/>
    </source>
</evidence>
<keyword evidence="2 3" id="KW-0732">Signal</keyword>
<evidence type="ECO:0000256" key="2">
    <source>
        <dbReference type="ARBA" id="ARBA00022729"/>
    </source>
</evidence>
<evidence type="ECO:0000256" key="3">
    <source>
        <dbReference type="SAM" id="SignalP"/>
    </source>
</evidence>
<dbReference type="Pfam" id="PF09375">
    <property type="entry name" value="Peptidase_M75"/>
    <property type="match status" value="1"/>
</dbReference>
<organism evidence="5 6">
    <name type="scientific">Paracoccus albicereus</name>
    <dbReference type="NCBI Taxonomy" id="2922394"/>
    <lineage>
        <taxon>Bacteria</taxon>
        <taxon>Pseudomonadati</taxon>
        <taxon>Pseudomonadota</taxon>
        <taxon>Alphaproteobacteria</taxon>
        <taxon>Rhodobacterales</taxon>
        <taxon>Paracoccaceae</taxon>
        <taxon>Paracoccus</taxon>
    </lineage>
</organism>
<keyword evidence="6" id="KW-1185">Reference proteome</keyword>
<dbReference type="Proteomes" id="UP001203945">
    <property type="component" value="Unassembled WGS sequence"/>
</dbReference>
<dbReference type="Gene3D" id="1.20.1420.20">
    <property type="entry name" value="M75 peptidase, HXXE motif"/>
    <property type="match status" value="1"/>
</dbReference>
<evidence type="ECO:0000259" key="4">
    <source>
        <dbReference type="Pfam" id="PF09375"/>
    </source>
</evidence>
<sequence length="327" mass="34619">MARIALIVSLAAMLAASAHADTAEAVNDVILPAYDELAEKTTALADTAAVDCSADALRDPYQAAWDAWASIDYLAIGPIQQNGRALAMSFWPDTKNSGRRAQQALVDAAPPAIDDPQAFADLSVALRGLGGLERLIYPSGVEGDEAVLCRLRAATAADLARMAGEIRTEWDDYASMLLDAGDAGNTTYLTADEARQALFTQVMAGLEHTADTRLGRPLGTFDKPRPERAEAIPAGRSLRNVRLSLEGMRDLAMALYPDAPLTRAAFDRAIGLADDLDDPVLAGVAEPAGRLKVEILQQAVRATRETMQAEIGGALGLSVGFNSKDGD</sequence>
<dbReference type="InterPro" id="IPR018976">
    <property type="entry name" value="Imelysin-like"/>
</dbReference>
<comment type="caution">
    <text evidence="5">The sequence shown here is derived from an EMBL/GenBank/DDBJ whole genome shotgun (WGS) entry which is preliminary data.</text>
</comment>
<dbReference type="EMBL" id="JAKZEU010000002">
    <property type="protein sequence ID" value="MCQ0970269.1"/>
    <property type="molecule type" value="Genomic_DNA"/>
</dbReference>
<accession>A0ABT1MQ66</accession>
<comment type="subcellular location">
    <subcellularLocation>
        <location evidence="1">Cell envelope</location>
    </subcellularLocation>
</comment>
<dbReference type="InterPro" id="IPR034984">
    <property type="entry name" value="Imelysin-like_IPPA"/>
</dbReference>
<dbReference type="RefSeq" id="WP_255329251.1">
    <property type="nucleotide sequence ID" value="NZ_JAKZEU010000002.1"/>
</dbReference>
<feature type="chain" id="PRO_5045484463" evidence="3">
    <location>
        <begin position="21"/>
        <end position="327"/>
    </location>
</feature>
<evidence type="ECO:0000313" key="5">
    <source>
        <dbReference type="EMBL" id="MCQ0970269.1"/>
    </source>
</evidence>